<evidence type="ECO:0000259" key="2">
    <source>
        <dbReference type="Pfam" id="PF24879"/>
    </source>
</evidence>
<sequence length="859" mass="97699">MGIVDVVKKALSKKAAAPLSPFEELIDAAEQEANSKYSSFWGIKAKELNVFTERIINLPADEKVAFILECITVTHQWYKGKSSFSTSDKDYLKIEIRGLFLHQLLRTKLALSEQDIEVISQQFIDYRKSHWGTIHDWPLANFLTQVERNFKGATLTSTSKTTLLNLRDVLAGIENGYYEKERAKLIERIDKLLHTGEGEASIKPTYFLGYDDFSNYANPIIRQRPEQELTGWYKVMAHAQKASGGKPTQKYLKESQVLVTGLGAEVFSEVVLDWFRYIIHLKEKETVYTQTHGGHTYTYSNYEFISASNLDAIKGLVWMGAPLATPTTLSTLAALADRAFKKIPGKGPAAAAIGNACLFTLYKSEGLEGISHLSRLKLRIRQSSTQALIEKYLQEAAKEQGISVHEIEDLAVDQYGVEDGKRVYELEGFKAELEIVAIGKTELKWFKPDGNPQKSVPSIVKEKQPAALKQVKETAKQIEVSLSAQRDRLDRMFKADRLLSWAYFEKYYANHGLLSYLTKRLIWVFKKEGVSKNVIFFEGKWVGHDLAELEPAPEITVQLWHPATATMSEIEAWRRFLVEHQVLQPFKQAYREVYLLTDAEINTRVYSNRMAAHLLKQHQFNSLAKLRGWKYALLGAFDDGRYNEAASCLIPDFHLKAEYWVNEVDAEGEMNDTGIWNYIATDQLRFVDTQSNNVVELINIPRVILSEVLRDVDLFVGVATVGNDPNWRDSGGVPAYRDYWQAYSFGELSELAKTRKEILTQLLPRLKLANVAEIKDKFLVVRGKLRTYKIHLGSTNILMEPNDQYLCIVPDRSKKDITQNVFLPFEGDTGFSVILSKAMLLAEDDKITDSTITSQIKRF</sequence>
<reference evidence="4 6" key="3">
    <citation type="submission" date="2024-08" db="EMBL/GenBank/DDBJ databases">
        <authorList>
            <person name="Wei W."/>
        </authorList>
    </citation>
    <scope>NUCLEOTIDE SEQUENCE [LARGE SCALE GENOMIC DNA]</scope>
    <source>
        <strain evidence="4 6">XU2</strain>
    </source>
</reference>
<accession>A0A5M8QIG0</accession>
<reference evidence="3 5" key="2">
    <citation type="submission" date="2019-09" db="EMBL/GenBank/DDBJ databases">
        <title>A bacterium isolated from glacier soil.</title>
        <authorList>
            <person name="Liu Q."/>
        </authorList>
    </citation>
    <scope>NUCLEOTIDE SEQUENCE [LARGE SCALE GENOMIC DNA]</scope>
    <source>
        <strain evidence="3 5">MDT1-10-3</strain>
    </source>
</reference>
<protein>
    <submittedName>
        <fullName evidence="3">DUF4132 domain-containing protein</fullName>
    </submittedName>
</protein>
<name>A0A5M8QIG0_9BACT</name>
<evidence type="ECO:0000313" key="3">
    <source>
        <dbReference type="EMBL" id="KAA6435815.1"/>
    </source>
</evidence>
<organism evidence="3 5">
    <name type="scientific">Rufibacter glacialis</name>
    <dbReference type="NCBI Taxonomy" id="1259555"/>
    <lineage>
        <taxon>Bacteria</taxon>
        <taxon>Pseudomonadati</taxon>
        <taxon>Bacteroidota</taxon>
        <taxon>Cytophagia</taxon>
        <taxon>Cytophagales</taxon>
        <taxon>Hymenobacteraceae</taxon>
        <taxon>Rufibacter</taxon>
    </lineage>
</organism>
<dbReference type="EMBL" id="VKKZ01000019">
    <property type="protein sequence ID" value="KAA6435815.1"/>
    <property type="molecule type" value="Genomic_DNA"/>
</dbReference>
<evidence type="ECO:0000259" key="1">
    <source>
        <dbReference type="Pfam" id="PF13569"/>
    </source>
</evidence>
<dbReference type="Proteomes" id="UP000323866">
    <property type="component" value="Unassembled WGS sequence"/>
</dbReference>
<dbReference type="AlphaFoldDB" id="A0A5M8QIG0"/>
<dbReference type="OrthoDB" id="9763697at2"/>
<evidence type="ECO:0000313" key="5">
    <source>
        <dbReference type="Proteomes" id="UP000323866"/>
    </source>
</evidence>
<comment type="caution">
    <text evidence="3">The sequence shown here is derived from an EMBL/GenBank/DDBJ whole genome shotgun (WGS) entry which is preliminary data.</text>
</comment>
<gene>
    <name evidence="4" type="ORF">ACD591_02835</name>
    <name evidence="3" type="ORF">FOE74_07740</name>
</gene>
<proteinExistence type="predicted"/>
<feature type="domain" description="DUF4132" evidence="1">
    <location>
        <begin position="450"/>
        <end position="629"/>
    </location>
</feature>
<dbReference type="InterPro" id="IPR025406">
    <property type="entry name" value="DUF4132"/>
</dbReference>
<dbReference type="InterPro" id="IPR056639">
    <property type="entry name" value="DUF7737"/>
</dbReference>
<feature type="domain" description="DUF7737" evidence="2">
    <location>
        <begin position="752"/>
        <end position="856"/>
    </location>
</feature>
<dbReference type="Pfam" id="PF24879">
    <property type="entry name" value="DUF7737"/>
    <property type="match status" value="1"/>
</dbReference>
<evidence type="ECO:0000313" key="4">
    <source>
        <dbReference type="EMBL" id="MFA1770212.1"/>
    </source>
</evidence>
<reference evidence="3 5" key="1">
    <citation type="submission" date="2019-07" db="EMBL/GenBank/DDBJ databases">
        <authorList>
            <person name="Qu J.-H."/>
        </authorList>
    </citation>
    <scope>NUCLEOTIDE SEQUENCE [LARGE SCALE GENOMIC DNA]</scope>
    <source>
        <strain evidence="3 5">MDT1-10-3</strain>
    </source>
</reference>
<dbReference type="Proteomes" id="UP001570846">
    <property type="component" value="Unassembled WGS sequence"/>
</dbReference>
<dbReference type="Pfam" id="PF13569">
    <property type="entry name" value="DUF4132"/>
    <property type="match status" value="1"/>
</dbReference>
<keyword evidence="6" id="KW-1185">Reference proteome</keyword>
<dbReference type="RefSeq" id="WP_149098006.1">
    <property type="nucleotide sequence ID" value="NZ_BMMG01000002.1"/>
</dbReference>
<evidence type="ECO:0000313" key="6">
    <source>
        <dbReference type="Proteomes" id="UP001570846"/>
    </source>
</evidence>
<dbReference type="EMBL" id="JBGOGF010000001">
    <property type="protein sequence ID" value="MFA1770212.1"/>
    <property type="molecule type" value="Genomic_DNA"/>
</dbReference>